<dbReference type="EMBL" id="CM034403">
    <property type="protein sequence ID" value="KAJ0174588.1"/>
    <property type="molecule type" value="Genomic_DNA"/>
</dbReference>
<dbReference type="Proteomes" id="UP000824533">
    <property type="component" value="Linkage Group LG17"/>
</dbReference>
<accession>A0ACC1CSJ4</accession>
<evidence type="ECO:0000313" key="1">
    <source>
        <dbReference type="EMBL" id="KAJ0174588.1"/>
    </source>
</evidence>
<comment type="caution">
    <text evidence="1">The sequence shown here is derived from an EMBL/GenBank/DDBJ whole genome shotgun (WGS) entry which is preliminary data.</text>
</comment>
<organism evidence="1 2">
    <name type="scientific">Dendrolimus kikuchii</name>
    <dbReference type="NCBI Taxonomy" id="765133"/>
    <lineage>
        <taxon>Eukaryota</taxon>
        <taxon>Metazoa</taxon>
        <taxon>Ecdysozoa</taxon>
        <taxon>Arthropoda</taxon>
        <taxon>Hexapoda</taxon>
        <taxon>Insecta</taxon>
        <taxon>Pterygota</taxon>
        <taxon>Neoptera</taxon>
        <taxon>Endopterygota</taxon>
        <taxon>Lepidoptera</taxon>
        <taxon>Glossata</taxon>
        <taxon>Ditrysia</taxon>
        <taxon>Bombycoidea</taxon>
        <taxon>Lasiocampidae</taxon>
        <taxon>Dendrolimus</taxon>
    </lineage>
</organism>
<proteinExistence type="predicted"/>
<keyword evidence="2" id="KW-1185">Reference proteome</keyword>
<name>A0ACC1CSJ4_9NEOP</name>
<sequence length="86" mass="9740">MGSYPDMGFEGQVRWRVLGSCSELRAQASPLSRSRSAESRADTGRQHYIQLPIKKFLVIVNVIINIVTLIKYLANKVNHLILRLVC</sequence>
<evidence type="ECO:0000313" key="2">
    <source>
        <dbReference type="Proteomes" id="UP000824533"/>
    </source>
</evidence>
<protein>
    <submittedName>
        <fullName evidence="1">Uncharacterized protein</fullName>
    </submittedName>
</protein>
<gene>
    <name evidence="1" type="ORF">K1T71_009696</name>
</gene>
<reference evidence="1 2" key="1">
    <citation type="journal article" date="2021" name="Front. Genet.">
        <title>Chromosome-Level Genome Assembly Reveals Significant Gene Expansion in the Toll and IMD Signaling Pathways of Dendrolimus kikuchii.</title>
        <authorList>
            <person name="Zhou J."/>
            <person name="Wu P."/>
            <person name="Xiong Z."/>
            <person name="Liu N."/>
            <person name="Zhao N."/>
            <person name="Ji M."/>
            <person name="Qiu Y."/>
            <person name="Yang B."/>
        </authorList>
    </citation>
    <scope>NUCLEOTIDE SEQUENCE [LARGE SCALE GENOMIC DNA]</scope>
    <source>
        <strain evidence="1">Ann1</strain>
    </source>
</reference>